<feature type="compositionally biased region" description="Basic and acidic residues" evidence="1">
    <location>
        <begin position="49"/>
        <end position="61"/>
    </location>
</feature>
<organism evidence="2 3">
    <name type="scientific">Actinoplanes cyaneus</name>
    <dbReference type="NCBI Taxonomy" id="52696"/>
    <lineage>
        <taxon>Bacteria</taxon>
        <taxon>Bacillati</taxon>
        <taxon>Actinomycetota</taxon>
        <taxon>Actinomycetes</taxon>
        <taxon>Micromonosporales</taxon>
        <taxon>Micromonosporaceae</taxon>
        <taxon>Actinoplanes</taxon>
    </lineage>
</organism>
<dbReference type="Proteomes" id="UP000619479">
    <property type="component" value="Unassembled WGS sequence"/>
</dbReference>
<evidence type="ECO:0000313" key="2">
    <source>
        <dbReference type="EMBL" id="GID67040.1"/>
    </source>
</evidence>
<protein>
    <submittedName>
        <fullName evidence="2">Uncharacterized protein</fullName>
    </submittedName>
</protein>
<reference evidence="2" key="1">
    <citation type="submission" date="2021-01" db="EMBL/GenBank/DDBJ databases">
        <title>Whole genome shotgun sequence of Actinoplanes cyaneus NBRC 14990.</title>
        <authorList>
            <person name="Komaki H."/>
            <person name="Tamura T."/>
        </authorList>
    </citation>
    <scope>NUCLEOTIDE SEQUENCE</scope>
    <source>
        <strain evidence="2">NBRC 14990</strain>
    </source>
</reference>
<comment type="caution">
    <text evidence="2">The sequence shown here is derived from an EMBL/GenBank/DDBJ whole genome shotgun (WGS) entry which is preliminary data.</text>
</comment>
<accession>A0A919M2A5</accession>
<name>A0A919M2A5_9ACTN</name>
<dbReference type="AlphaFoldDB" id="A0A919M2A5"/>
<sequence>MGRRVVLDGRAVMTGGRNGAGILDATRVGEACEELSAGDVKVGPAAPTKRREDITLAEVSR</sequence>
<evidence type="ECO:0000313" key="3">
    <source>
        <dbReference type="Proteomes" id="UP000619479"/>
    </source>
</evidence>
<evidence type="ECO:0000256" key="1">
    <source>
        <dbReference type="SAM" id="MobiDB-lite"/>
    </source>
</evidence>
<proteinExistence type="predicted"/>
<feature type="region of interest" description="Disordered" evidence="1">
    <location>
        <begin position="42"/>
        <end position="61"/>
    </location>
</feature>
<dbReference type="EMBL" id="BOMH01000037">
    <property type="protein sequence ID" value="GID67040.1"/>
    <property type="molecule type" value="Genomic_DNA"/>
</dbReference>
<gene>
    <name evidence="2" type="ORF">Acy02nite_49210</name>
</gene>
<keyword evidence="3" id="KW-1185">Reference proteome</keyword>